<keyword evidence="2 5" id="KW-0125">Carotenoid biosynthesis</keyword>
<dbReference type="EC" id="1.3.99.28" evidence="7"/>
<dbReference type="Gene3D" id="3.50.50.60">
    <property type="entry name" value="FAD/NAD(P)-binding domain"/>
    <property type="match status" value="2"/>
</dbReference>
<dbReference type="Proteomes" id="UP001314796">
    <property type="component" value="Unassembled WGS sequence"/>
</dbReference>
<comment type="pathway">
    <text evidence="1 5">Carotenoid biosynthesis.</text>
</comment>
<name>A0ABS2NT50_9FIRM</name>
<accession>A0ABS2NT50</accession>
<reference evidence="7 8" key="1">
    <citation type="submission" date="2021-01" db="EMBL/GenBank/DDBJ databases">
        <title>Genomic Encyclopedia of Type Strains, Phase IV (KMG-IV): sequencing the most valuable type-strain genomes for metagenomic binning, comparative biology and taxonomic classification.</title>
        <authorList>
            <person name="Goeker M."/>
        </authorList>
    </citation>
    <scope>NUCLEOTIDE SEQUENCE [LARGE SCALE GENOMIC DNA]</scope>
    <source>
        <strain evidence="7 8">DSM 25890</strain>
    </source>
</reference>
<dbReference type="InterPro" id="IPR002937">
    <property type="entry name" value="Amino_oxidase"/>
</dbReference>
<dbReference type="InterPro" id="IPR036188">
    <property type="entry name" value="FAD/NAD-bd_sf"/>
</dbReference>
<dbReference type="EC" id="1.3.99.31" evidence="7"/>
<dbReference type="PRINTS" id="PR00419">
    <property type="entry name" value="ADXRDTASE"/>
</dbReference>
<evidence type="ECO:0000256" key="1">
    <source>
        <dbReference type="ARBA" id="ARBA00004829"/>
    </source>
</evidence>
<feature type="domain" description="Amine oxidase" evidence="6">
    <location>
        <begin position="13"/>
        <end position="488"/>
    </location>
</feature>
<dbReference type="Pfam" id="PF01593">
    <property type="entry name" value="Amino_oxidase"/>
    <property type="match status" value="1"/>
</dbReference>
<dbReference type="PANTHER" id="PTHR43734">
    <property type="entry name" value="PHYTOENE DESATURASE"/>
    <property type="match status" value="1"/>
</dbReference>
<evidence type="ECO:0000256" key="4">
    <source>
        <dbReference type="ARBA" id="ARBA00038322"/>
    </source>
</evidence>
<comment type="similarity">
    <text evidence="4">Belongs to the carotenoid/retinoid oxidoreductase family. CrtN subfamily.</text>
</comment>
<evidence type="ECO:0000256" key="5">
    <source>
        <dbReference type="RuleBase" id="RU362075"/>
    </source>
</evidence>
<evidence type="ECO:0000256" key="3">
    <source>
        <dbReference type="ARBA" id="ARBA00023002"/>
    </source>
</evidence>
<protein>
    <submittedName>
        <fullName evidence="7">Phytoene desaturase</fullName>
        <ecNumber evidence="7">1.3.99.26</ecNumber>
        <ecNumber evidence="7">1.3.99.28</ecNumber>
        <ecNumber evidence="7">1.3.99.29</ecNumber>
        <ecNumber evidence="7">1.3.99.31</ecNumber>
    </submittedName>
</protein>
<keyword evidence="3 5" id="KW-0560">Oxidoreductase</keyword>
<dbReference type="EC" id="1.3.99.29" evidence="7"/>
<dbReference type="EMBL" id="JAFBEE010000025">
    <property type="protein sequence ID" value="MBM7616133.1"/>
    <property type="molecule type" value="Genomic_DNA"/>
</dbReference>
<gene>
    <name evidence="7" type="ORF">JOC73_002709</name>
</gene>
<dbReference type="GO" id="GO:0016491">
    <property type="term" value="F:oxidoreductase activity"/>
    <property type="evidence" value="ECO:0007669"/>
    <property type="project" value="UniProtKB-KW"/>
</dbReference>
<dbReference type="InterPro" id="IPR014105">
    <property type="entry name" value="Carotenoid/retinoid_OxRdtase"/>
</dbReference>
<sequence>MKKSVIIIGAGVGGLATAIRLLSRGYNVKIYEKQKTIGGRTNQLIHDPFTFDLTASILLNREILEEVFSYAHLDFNDYIEFVKIDPTYRCFYPDGTQYDFSRDLVSLIKTLESFSIEDSIGYIKLFGEVYERYNIANRDFLQRSFENPVDFFNPSSLISALKTKAFSTSYQLISEYIKDEKLINFLCYQSLYVGVSPYEGPSIYALVPVISQLYGLWHLRGGVYSYIKALEKVIYQLGGEIITNYSVDEIIISDDKAIGVKSKELDEVYGDIIVSNADFPYTMAHLIKSGHHKGEYTKEKLKEMKYSCSSFILYLGLKTKYPQLSVHNLYLNTNFKENVEFAFTGKLPPDASMYIYCPTGIDDSMIKNEGESLSVVVRVPNLLFDSISWDKATVMDMRNRIVDTLKTIKGLEDLEENIEYEGYFTPKDLKNDFNSYGGTAYGLSPTLTQTNYFRPHFKSTQVKNLYFVGSSVHPGPGVSIVLLSSKLVTEEILKDTSSRFY</sequence>
<evidence type="ECO:0000313" key="8">
    <source>
        <dbReference type="Proteomes" id="UP001314796"/>
    </source>
</evidence>
<dbReference type="EC" id="1.3.99.26" evidence="7"/>
<dbReference type="PANTHER" id="PTHR43734:SF1">
    <property type="entry name" value="PHYTOENE DESATURASE"/>
    <property type="match status" value="1"/>
</dbReference>
<evidence type="ECO:0000259" key="6">
    <source>
        <dbReference type="Pfam" id="PF01593"/>
    </source>
</evidence>
<proteinExistence type="inferred from homology"/>
<evidence type="ECO:0000313" key="7">
    <source>
        <dbReference type="EMBL" id="MBM7616133.1"/>
    </source>
</evidence>
<dbReference type="NCBIfam" id="TIGR02734">
    <property type="entry name" value="crtI_fam"/>
    <property type="match status" value="1"/>
</dbReference>
<keyword evidence="8" id="KW-1185">Reference proteome</keyword>
<organism evidence="7 8">
    <name type="scientific">Alkaliphilus hydrothermalis</name>
    <dbReference type="NCBI Taxonomy" id="1482730"/>
    <lineage>
        <taxon>Bacteria</taxon>
        <taxon>Bacillati</taxon>
        <taxon>Bacillota</taxon>
        <taxon>Clostridia</taxon>
        <taxon>Peptostreptococcales</taxon>
        <taxon>Natronincolaceae</taxon>
        <taxon>Alkaliphilus</taxon>
    </lineage>
</organism>
<dbReference type="RefSeq" id="WP_204404060.1">
    <property type="nucleotide sequence ID" value="NZ_JAFBEE010000025.1"/>
</dbReference>
<dbReference type="SUPFAM" id="SSF51905">
    <property type="entry name" value="FAD/NAD(P)-binding domain"/>
    <property type="match status" value="1"/>
</dbReference>
<evidence type="ECO:0000256" key="2">
    <source>
        <dbReference type="ARBA" id="ARBA00022746"/>
    </source>
</evidence>
<comment type="caution">
    <text evidence="7">The sequence shown here is derived from an EMBL/GenBank/DDBJ whole genome shotgun (WGS) entry which is preliminary data.</text>
</comment>